<sequence>MKEWRFNDPKATTLLMSQITLLKGTIFEWQEVIERIRLTFELKEYDLFESEEKIHVDDYYLSILSNSDDYYSSNLKDSKDSLMALFKAYLELSPFYKNLVESWEELQEEVELLSQELGYSAEVRLDDYKKNIIEDHLKWKSTKGNALEEMLQQIKLTKKSKPDKRHIFILISPEKTLNDKELLKLNDQLQQLPGYFIVVSDFSFSSSQNILYNDQIINQASVMSYKHTISTLLPFVFSENKFENSLKWYINSVDKSNGNIIKLSLSSVDNLEELIYVFIMTYVTQLPFTVDYTGIPEGYKKYIESVIESEV</sequence>
<dbReference type="STRING" id="1130080.SAMN04488113_10632"/>
<dbReference type="OrthoDB" id="2164753at2"/>
<evidence type="ECO:0000313" key="2">
    <source>
        <dbReference type="Proteomes" id="UP000198564"/>
    </source>
</evidence>
<protein>
    <submittedName>
        <fullName evidence="1">Uncharacterized protein</fullName>
    </submittedName>
</protein>
<dbReference type="EMBL" id="FNYW01000006">
    <property type="protein sequence ID" value="SEI62817.1"/>
    <property type="molecule type" value="Genomic_DNA"/>
</dbReference>
<evidence type="ECO:0000313" key="1">
    <source>
        <dbReference type="EMBL" id="SEI62817.1"/>
    </source>
</evidence>
<dbReference type="Proteomes" id="UP000198564">
    <property type="component" value="Unassembled WGS sequence"/>
</dbReference>
<dbReference type="AlphaFoldDB" id="A0A1H6SDJ4"/>
<proteinExistence type="predicted"/>
<dbReference type="RefSeq" id="WP_091633383.1">
    <property type="nucleotide sequence ID" value="NZ_FNYW01000006.1"/>
</dbReference>
<reference evidence="2" key="1">
    <citation type="submission" date="2016-10" db="EMBL/GenBank/DDBJ databases">
        <authorList>
            <person name="Varghese N."/>
            <person name="Submissions S."/>
        </authorList>
    </citation>
    <scope>NUCLEOTIDE SEQUENCE [LARGE SCALE GENOMIC DNA]</scope>
    <source>
        <strain evidence="2">DSM 25751</strain>
    </source>
</reference>
<organism evidence="1 2">
    <name type="scientific">Alkalibacterium gilvum</name>
    <dbReference type="NCBI Taxonomy" id="1130080"/>
    <lineage>
        <taxon>Bacteria</taxon>
        <taxon>Bacillati</taxon>
        <taxon>Bacillota</taxon>
        <taxon>Bacilli</taxon>
        <taxon>Lactobacillales</taxon>
        <taxon>Carnobacteriaceae</taxon>
        <taxon>Alkalibacterium</taxon>
    </lineage>
</organism>
<gene>
    <name evidence="1" type="ORF">SAMN04488113_10632</name>
</gene>
<accession>A0A1H6SDJ4</accession>
<name>A0A1H6SDJ4_9LACT</name>
<keyword evidence="2" id="KW-1185">Reference proteome</keyword>